<dbReference type="GeneID" id="64573525"/>
<keyword evidence="3 7" id="KW-0507">mRNA processing</keyword>
<organism evidence="8 9">
    <name type="scientific">Dekkera bruxellensis</name>
    <name type="common">Brettanomyces custersii</name>
    <dbReference type="NCBI Taxonomy" id="5007"/>
    <lineage>
        <taxon>Eukaryota</taxon>
        <taxon>Fungi</taxon>
        <taxon>Dikarya</taxon>
        <taxon>Ascomycota</taxon>
        <taxon>Saccharomycotina</taxon>
        <taxon>Pichiomycetes</taxon>
        <taxon>Pichiales</taxon>
        <taxon>Pichiaceae</taxon>
        <taxon>Brettanomyces</taxon>
    </lineage>
</organism>
<dbReference type="EMBL" id="CP063132">
    <property type="protein sequence ID" value="QOU18538.1"/>
    <property type="molecule type" value="Genomic_DNA"/>
</dbReference>
<dbReference type="GO" id="GO:0000398">
    <property type="term" value="P:mRNA splicing, via spliceosome"/>
    <property type="evidence" value="ECO:0007669"/>
    <property type="project" value="UniProtKB-UniRule"/>
</dbReference>
<sequence>MSNVSKTSSTKSVITTDVGLAYGVSKIHGVNPVLLIEKILRERILYSLYWQQPCVTLNLMTLLDEVVFNVKLIGTYSDAGKVRPTRFICIILRLLQIQPTSDIIAYLLQQNDFKYLQAIAALYVRITMNSIDIYKNLEPLLSNYCRLRIYDSGKSYIIHMDEYIDNLLTGSSFCDLTFPRIVRRDQLEETGKLDERLSSIRDDFEKEVEEQEEGQL</sequence>
<gene>
    <name evidence="8" type="ORF">BRETT_001601</name>
</gene>
<dbReference type="Proteomes" id="UP000663131">
    <property type="component" value="Chromosome 4"/>
</dbReference>
<evidence type="ECO:0000256" key="7">
    <source>
        <dbReference type="RuleBase" id="RU367025"/>
    </source>
</evidence>
<dbReference type="AlphaFoldDB" id="A0A871R4C0"/>
<keyword evidence="5 7" id="KW-0508">mRNA splicing</keyword>
<keyword evidence="6 7" id="KW-0539">Nucleus</keyword>
<dbReference type="RefSeq" id="XP_041135031.1">
    <property type="nucleotide sequence ID" value="XM_041280148.1"/>
</dbReference>
<reference evidence="8" key="2">
    <citation type="journal article" name="BMC Genomics">
        <title>New genome assemblies reveal patterns of domestication and adaptation across Brettanomyces (Dekkera) species.</title>
        <authorList>
            <person name="Roach M.J."/>
            <person name="Borneman A.R."/>
        </authorList>
    </citation>
    <scope>NUCLEOTIDE SEQUENCE</scope>
    <source>
        <strain evidence="8">UCD 2041</strain>
    </source>
</reference>
<evidence type="ECO:0000256" key="2">
    <source>
        <dbReference type="ARBA" id="ARBA00006164"/>
    </source>
</evidence>
<evidence type="ECO:0000256" key="5">
    <source>
        <dbReference type="ARBA" id="ARBA00023187"/>
    </source>
</evidence>
<dbReference type="GO" id="GO:0005681">
    <property type="term" value="C:spliceosomal complex"/>
    <property type="evidence" value="ECO:0007669"/>
    <property type="project" value="UniProtKB-KW"/>
</dbReference>
<evidence type="ECO:0000256" key="3">
    <source>
        <dbReference type="ARBA" id="ARBA00022664"/>
    </source>
</evidence>
<dbReference type="PANTHER" id="PTHR23142">
    <property type="entry name" value="PRE-MRNA-SPLICING FACTOR 38A-RELATED"/>
    <property type="match status" value="1"/>
</dbReference>
<protein>
    <recommendedName>
        <fullName evidence="7">Pre-mRNA-splicing factor 38</fullName>
    </recommendedName>
</protein>
<accession>A0A871R4C0</accession>
<proteinExistence type="inferred from homology"/>
<evidence type="ECO:0000256" key="6">
    <source>
        <dbReference type="ARBA" id="ARBA00023242"/>
    </source>
</evidence>
<evidence type="ECO:0000256" key="1">
    <source>
        <dbReference type="ARBA" id="ARBA00004123"/>
    </source>
</evidence>
<comment type="subcellular location">
    <subcellularLocation>
        <location evidence="1 7">Nucleus</location>
    </subcellularLocation>
</comment>
<evidence type="ECO:0000256" key="4">
    <source>
        <dbReference type="ARBA" id="ARBA00022728"/>
    </source>
</evidence>
<comment type="similarity">
    <text evidence="2 7">Belongs to the PRP38 family.</text>
</comment>
<dbReference type="KEGG" id="bbrx:BRETT_001601"/>
<dbReference type="Pfam" id="PF03371">
    <property type="entry name" value="PRP38"/>
    <property type="match status" value="1"/>
</dbReference>
<dbReference type="OrthoDB" id="190958at2759"/>
<evidence type="ECO:0000313" key="9">
    <source>
        <dbReference type="Proteomes" id="UP000663131"/>
    </source>
</evidence>
<reference evidence="8" key="1">
    <citation type="submission" date="2020-10" db="EMBL/GenBank/DDBJ databases">
        <authorList>
            <person name="Palmer J.M."/>
        </authorList>
    </citation>
    <scope>NUCLEOTIDE SEQUENCE</scope>
    <source>
        <strain evidence="8">UCD 2041</strain>
    </source>
</reference>
<dbReference type="InterPro" id="IPR005037">
    <property type="entry name" value="PRP38"/>
</dbReference>
<name>A0A871R4C0_DEKBR</name>
<comment type="function">
    <text evidence="7">Required for pre-mRNA splicing.</text>
</comment>
<keyword evidence="4 7" id="KW-0747">Spliceosome</keyword>
<evidence type="ECO:0000313" key="8">
    <source>
        <dbReference type="EMBL" id="QOU18538.1"/>
    </source>
</evidence>